<accession>A0A0A9GI60</accession>
<dbReference type="EMBL" id="GBRH01175685">
    <property type="protein sequence ID" value="JAE22211.1"/>
    <property type="molecule type" value="Transcribed_RNA"/>
</dbReference>
<reference evidence="2" key="2">
    <citation type="journal article" date="2015" name="Data Brief">
        <title>Shoot transcriptome of the giant reed, Arundo donax.</title>
        <authorList>
            <person name="Barrero R.A."/>
            <person name="Guerrero F.D."/>
            <person name="Moolhuijzen P."/>
            <person name="Goolsby J.A."/>
            <person name="Tidwell J."/>
            <person name="Bellgard S.E."/>
            <person name="Bellgard M.I."/>
        </authorList>
    </citation>
    <scope>NUCLEOTIDE SEQUENCE</scope>
    <source>
        <tissue evidence="2">Shoot tissue taken approximately 20 cm above the soil surface</tissue>
    </source>
</reference>
<evidence type="ECO:0000313" key="2">
    <source>
        <dbReference type="EMBL" id="JAE22211.1"/>
    </source>
</evidence>
<proteinExistence type="predicted"/>
<protein>
    <submittedName>
        <fullName evidence="2">3-5 exoribonuclease CSL4</fullName>
    </submittedName>
</protein>
<reference evidence="2" key="1">
    <citation type="submission" date="2014-09" db="EMBL/GenBank/DDBJ databases">
        <authorList>
            <person name="Magalhaes I.L.F."/>
            <person name="Oliveira U."/>
            <person name="Santos F.R."/>
            <person name="Vidigal T.H.D.A."/>
            <person name="Brescovit A.D."/>
            <person name="Santos A.J."/>
        </authorList>
    </citation>
    <scope>NUCLEOTIDE SEQUENCE</scope>
    <source>
        <tissue evidence="2">Shoot tissue taken approximately 20 cm above the soil surface</tissue>
    </source>
</reference>
<feature type="compositionally biased region" description="Basic and acidic residues" evidence="1">
    <location>
        <begin position="235"/>
        <end position="245"/>
    </location>
</feature>
<name>A0A0A9GI60_ARUDO</name>
<organism evidence="2">
    <name type="scientific">Arundo donax</name>
    <name type="common">Giant reed</name>
    <name type="synonym">Donax arundinaceus</name>
    <dbReference type="NCBI Taxonomy" id="35708"/>
    <lineage>
        <taxon>Eukaryota</taxon>
        <taxon>Viridiplantae</taxon>
        <taxon>Streptophyta</taxon>
        <taxon>Embryophyta</taxon>
        <taxon>Tracheophyta</taxon>
        <taxon>Spermatophyta</taxon>
        <taxon>Magnoliopsida</taxon>
        <taxon>Liliopsida</taxon>
        <taxon>Poales</taxon>
        <taxon>Poaceae</taxon>
        <taxon>PACMAD clade</taxon>
        <taxon>Arundinoideae</taxon>
        <taxon>Arundineae</taxon>
        <taxon>Arundo</taxon>
    </lineage>
</organism>
<evidence type="ECO:0000256" key="1">
    <source>
        <dbReference type="SAM" id="MobiDB-lite"/>
    </source>
</evidence>
<dbReference type="AlphaFoldDB" id="A0A0A9GI60"/>
<feature type="region of interest" description="Disordered" evidence="1">
    <location>
        <begin position="213"/>
        <end position="245"/>
    </location>
</feature>
<sequence length="245" mass="26759">MRMSGLRLLGWSAQDREPPRRLTEGPAVTVSSGEVLTAYHCLAEREHAAPPVATVGSEGEGDGELVASPGLMGLTRRHDIREACGGREVGRRAAVRRCAAWCGTLWGNCAAASRRGAVGVVSGEPLPDPAKTAVLFLVLVALSTSPRGGLLRDAVGWPAGRDELLRRGRRVGRSGARVPEWRGGATVDGVCWAPSQGGRTRWRRWLPRRRRRLPCRRRGSSSPGARGLMRHRRMRGDLMEGRRRR</sequence>